<dbReference type="SMART" id="SM00906">
    <property type="entry name" value="Fungal_trans"/>
    <property type="match status" value="1"/>
</dbReference>
<dbReference type="STRING" id="1448321.A0A317WRT4"/>
<dbReference type="EMBL" id="MSFL01000004">
    <property type="protein sequence ID" value="PWY89164.1"/>
    <property type="molecule type" value="Genomic_DNA"/>
</dbReference>
<dbReference type="PANTHER" id="PTHR31001:SF40">
    <property type="entry name" value="ZN(II)2CYS6 TRANSCRIPTION FACTOR (EUROFUNG)"/>
    <property type="match status" value="1"/>
</dbReference>
<evidence type="ECO:0000256" key="6">
    <source>
        <dbReference type="ARBA" id="ARBA00023242"/>
    </source>
</evidence>
<dbReference type="InterPro" id="IPR036864">
    <property type="entry name" value="Zn2-C6_fun-type_DNA-bd_sf"/>
</dbReference>
<dbReference type="Pfam" id="PF04082">
    <property type="entry name" value="Fungal_trans"/>
    <property type="match status" value="1"/>
</dbReference>
<dbReference type="Pfam" id="PF00172">
    <property type="entry name" value="Zn_clus"/>
    <property type="match status" value="1"/>
</dbReference>
<evidence type="ECO:0000256" key="1">
    <source>
        <dbReference type="ARBA" id="ARBA00004123"/>
    </source>
</evidence>
<evidence type="ECO:0000256" key="5">
    <source>
        <dbReference type="ARBA" id="ARBA00023163"/>
    </source>
</evidence>
<dbReference type="CDD" id="cd12148">
    <property type="entry name" value="fungal_TF_MHR"/>
    <property type="match status" value="1"/>
</dbReference>
<dbReference type="InterPro" id="IPR001138">
    <property type="entry name" value="Zn2Cys6_DnaBD"/>
</dbReference>
<evidence type="ECO:0000259" key="8">
    <source>
        <dbReference type="PROSITE" id="PS50048"/>
    </source>
</evidence>
<gene>
    <name evidence="9" type="ORF">BO70DRAFT_309326</name>
</gene>
<evidence type="ECO:0000256" key="4">
    <source>
        <dbReference type="ARBA" id="ARBA00023125"/>
    </source>
</evidence>
<protein>
    <submittedName>
        <fullName evidence="9">Fungal-specific transcription factor domain protein</fullName>
    </submittedName>
</protein>
<dbReference type="GO" id="GO:0003677">
    <property type="term" value="F:DNA binding"/>
    <property type="evidence" value="ECO:0007669"/>
    <property type="project" value="UniProtKB-KW"/>
</dbReference>
<proteinExistence type="predicted"/>
<dbReference type="GO" id="GO:0009893">
    <property type="term" value="P:positive regulation of metabolic process"/>
    <property type="evidence" value="ECO:0007669"/>
    <property type="project" value="UniProtKB-ARBA"/>
</dbReference>
<evidence type="ECO:0000256" key="2">
    <source>
        <dbReference type="ARBA" id="ARBA00022723"/>
    </source>
</evidence>
<comment type="caution">
    <text evidence="9">The sequence shown here is derived from an EMBL/GenBank/DDBJ whole genome shotgun (WGS) entry which is preliminary data.</text>
</comment>
<evidence type="ECO:0000313" key="10">
    <source>
        <dbReference type="Proteomes" id="UP000247233"/>
    </source>
</evidence>
<reference evidence="9 10" key="1">
    <citation type="submission" date="2016-12" db="EMBL/GenBank/DDBJ databases">
        <title>The genomes of Aspergillus section Nigri reveals drivers in fungal speciation.</title>
        <authorList>
            <consortium name="DOE Joint Genome Institute"/>
            <person name="Vesth T.C."/>
            <person name="Nybo J."/>
            <person name="Theobald S."/>
            <person name="Brandl J."/>
            <person name="Frisvad J.C."/>
            <person name="Nielsen K.F."/>
            <person name="Lyhne E.K."/>
            <person name="Kogle M.E."/>
            <person name="Kuo A."/>
            <person name="Riley R."/>
            <person name="Clum A."/>
            <person name="Nolan M."/>
            <person name="Lipzen A."/>
            <person name="Salamov A."/>
            <person name="Henrissat B."/>
            <person name="Wiebenga A."/>
            <person name="De Vries R.P."/>
            <person name="Grigoriev I.V."/>
            <person name="Mortensen U.H."/>
            <person name="Andersen M.R."/>
            <person name="Baker S.E."/>
        </authorList>
    </citation>
    <scope>NUCLEOTIDE SEQUENCE [LARGE SCALE GENOMIC DNA]</scope>
    <source>
        <strain evidence="9 10">CBS 117.55</strain>
    </source>
</reference>
<keyword evidence="6" id="KW-0539">Nucleus</keyword>
<dbReference type="GO" id="GO:0008270">
    <property type="term" value="F:zinc ion binding"/>
    <property type="evidence" value="ECO:0007669"/>
    <property type="project" value="InterPro"/>
</dbReference>
<feature type="region of interest" description="Disordered" evidence="7">
    <location>
        <begin position="90"/>
        <end position="128"/>
    </location>
</feature>
<evidence type="ECO:0000256" key="3">
    <source>
        <dbReference type="ARBA" id="ARBA00023015"/>
    </source>
</evidence>
<feature type="region of interest" description="Disordered" evidence="7">
    <location>
        <begin position="1"/>
        <end position="23"/>
    </location>
</feature>
<dbReference type="CDD" id="cd00067">
    <property type="entry name" value="GAL4"/>
    <property type="match status" value="1"/>
</dbReference>
<accession>A0A317WRT4</accession>
<dbReference type="Proteomes" id="UP000247233">
    <property type="component" value="Unassembled WGS sequence"/>
</dbReference>
<name>A0A317WRT4_9EURO</name>
<keyword evidence="10" id="KW-1185">Reference proteome</keyword>
<dbReference type="SUPFAM" id="SSF57701">
    <property type="entry name" value="Zn2/Cys6 DNA-binding domain"/>
    <property type="match status" value="1"/>
</dbReference>
<sequence length="813" mass="91072">MEAPLPGKSDQEPKSPDVVAPKPRRRNRVILSCLACRRRKLKCDRAHPCAGCRASAQQCIYVTHATPDAQFRQKLVQLKEAKDALDQSLTRKAGWDGSDPDGIVPLSQRRQHHAAAESDPTDDEEYLEPTPMASQDAAYAAEADNDIDDLGISLGRLRIGERVGGLYRPRIAEEISYSLLHMRSRYTSQNGSFAPVPSLTPGTPESSDAFLKPGRYFTGPSANLVLGPSLSDKSLISFVPPRQIADKLLERYWVAVHPVGRILHRPTFAQRYETLWELVDNGYEVPPSLGAIVCAVLFSAVVSMDVDDGRQVLGEYDALRDELKAHLQLGTEVALGKAQLLKSTKTETLQAFVAYLLAMCLDEVSRAHSVLVGMAIRLAECMGLHRDPTEYDFSPAECQIRRLIWYQICYLDNRTSEIQGPRHFIQPGGFTTKLPFELSSPPVWNEMVFSMMRFECQEMHRKSLLLRDEVDEKKISLTKAIAQLEDFRVAMDNKYGPLLNGEGSSPPQPFRRMAGQVMKLLVSLLLTCFLHRYMNSVTYRTPDRLRQIVLSRGADALEAAVELESADDLRPWAWYSRSYHQYHTAFLLLFEVFAFPLRKEAGRIWRCLDFIFAEPLANLPTPDVSVTRTLQDVLGHREMKGRYLLTLFAERMRVYQAAKGLKLPSKIQDFKLVITPQSSDDSDPRTMLNYAHDDLQSSHGAHDELNGVTAARNSGDVGSDDLISMRLEMPSSEPINELASATGSSVPPPPTQPVLYAQYATPSGPLNDIDAEMLDIDWNVWDTVFPPLLNDGNLDVQDLGDFVWLPSIETVVE</sequence>
<organism evidence="9 10">
    <name type="scientific">Aspergillus heteromorphus CBS 117.55</name>
    <dbReference type="NCBI Taxonomy" id="1448321"/>
    <lineage>
        <taxon>Eukaryota</taxon>
        <taxon>Fungi</taxon>
        <taxon>Dikarya</taxon>
        <taxon>Ascomycota</taxon>
        <taxon>Pezizomycotina</taxon>
        <taxon>Eurotiomycetes</taxon>
        <taxon>Eurotiomycetidae</taxon>
        <taxon>Eurotiales</taxon>
        <taxon>Aspergillaceae</taxon>
        <taxon>Aspergillus</taxon>
        <taxon>Aspergillus subgen. Circumdati</taxon>
    </lineage>
</organism>
<feature type="domain" description="Zn(2)-C6 fungal-type" evidence="8">
    <location>
        <begin position="32"/>
        <end position="61"/>
    </location>
</feature>
<dbReference type="GO" id="GO:0005634">
    <property type="term" value="C:nucleus"/>
    <property type="evidence" value="ECO:0007669"/>
    <property type="project" value="UniProtKB-SubCell"/>
</dbReference>
<comment type="subcellular location">
    <subcellularLocation>
        <location evidence="1">Nucleus</location>
    </subcellularLocation>
</comment>
<evidence type="ECO:0000313" key="9">
    <source>
        <dbReference type="EMBL" id="PWY89164.1"/>
    </source>
</evidence>
<dbReference type="InterPro" id="IPR007219">
    <property type="entry name" value="XnlR_reg_dom"/>
</dbReference>
<dbReference type="PROSITE" id="PS50048">
    <property type="entry name" value="ZN2_CY6_FUNGAL_2"/>
    <property type="match status" value="1"/>
</dbReference>
<dbReference type="VEuPathDB" id="FungiDB:BO70DRAFT_309326"/>
<dbReference type="AlphaFoldDB" id="A0A317WRT4"/>
<keyword evidence="5" id="KW-0804">Transcription</keyword>
<keyword evidence="3" id="KW-0805">Transcription regulation</keyword>
<keyword evidence="2" id="KW-0479">Metal-binding</keyword>
<dbReference type="Gene3D" id="4.10.240.10">
    <property type="entry name" value="Zn(2)-C6 fungal-type DNA-binding domain"/>
    <property type="match status" value="1"/>
</dbReference>
<dbReference type="RefSeq" id="XP_025402351.1">
    <property type="nucleotide sequence ID" value="XM_025540125.1"/>
</dbReference>
<dbReference type="InterPro" id="IPR050613">
    <property type="entry name" value="Sec_Metabolite_Reg"/>
</dbReference>
<dbReference type="GO" id="GO:0006351">
    <property type="term" value="P:DNA-templated transcription"/>
    <property type="evidence" value="ECO:0007669"/>
    <property type="project" value="InterPro"/>
</dbReference>
<dbReference type="OrthoDB" id="424974at2759"/>
<evidence type="ECO:0000256" key="7">
    <source>
        <dbReference type="SAM" id="MobiDB-lite"/>
    </source>
</evidence>
<dbReference type="PROSITE" id="PS00463">
    <property type="entry name" value="ZN2_CY6_FUNGAL_1"/>
    <property type="match status" value="1"/>
</dbReference>
<dbReference type="GeneID" id="37062362"/>
<dbReference type="SMART" id="SM00066">
    <property type="entry name" value="GAL4"/>
    <property type="match status" value="1"/>
</dbReference>
<dbReference type="GO" id="GO:0000981">
    <property type="term" value="F:DNA-binding transcription factor activity, RNA polymerase II-specific"/>
    <property type="evidence" value="ECO:0007669"/>
    <property type="project" value="InterPro"/>
</dbReference>
<dbReference type="PANTHER" id="PTHR31001">
    <property type="entry name" value="UNCHARACTERIZED TRANSCRIPTIONAL REGULATORY PROTEIN"/>
    <property type="match status" value="1"/>
</dbReference>
<keyword evidence="4" id="KW-0238">DNA-binding</keyword>